<proteinExistence type="predicted"/>
<evidence type="ECO:0000313" key="3">
    <source>
        <dbReference type="Proteomes" id="UP000363661"/>
    </source>
</evidence>
<dbReference type="RefSeq" id="WP_144366438.1">
    <property type="nucleotide sequence ID" value="NZ_CABHNA010000026.1"/>
</dbReference>
<evidence type="ECO:0000313" key="2">
    <source>
        <dbReference type="EMBL" id="VUW96864.1"/>
    </source>
</evidence>
<evidence type="ECO:0000259" key="1">
    <source>
        <dbReference type="Pfam" id="PF04230"/>
    </source>
</evidence>
<dbReference type="Pfam" id="PF04230">
    <property type="entry name" value="PS_pyruv_trans"/>
    <property type="match status" value="1"/>
</dbReference>
<name>A0A564SNV0_9FIRM</name>
<dbReference type="InterPro" id="IPR007345">
    <property type="entry name" value="Polysacch_pyruvyl_Trfase"/>
</dbReference>
<dbReference type="EMBL" id="CABHNA010000026">
    <property type="protein sequence ID" value="VUW96864.1"/>
    <property type="molecule type" value="Genomic_DNA"/>
</dbReference>
<protein>
    <submittedName>
        <fullName evidence="2">Polysaccharide pyruvyl transferase</fullName>
    </submittedName>
</protein>
<dbReference type="AlphaFoldDB" id="A0A564SNV0"/>
<keyword evidence="3" id="KW-1185">Reference proteome</keyword>
<sequence length="362" mass="41964">MKKVAVVTLHYIRNYGSLLQTYATQKKFELMGYSAEIVDYVRPNAEDNNLIKAGMQRKGQNGNAVKKMIYTCLKKIETSKRKKVCDNFLTQYIHLTRKYADYADLKNNPPSADIYVTGSDQTWNSEYNGGVLPAYYLDFAPEGKKRIGYSISIGMDQFPNNEIKETTEYAKKYTAISVREESAKKLIEGLGIRNVQHILDPTLVLNKEEWSNMIAPRMIQDKYIIIYRLNDNPEMEQFAQDLAKKTGCKIVRMSYYLSHYRNKGKMIYCPTVQEFLSLINYADYVVTDSFHCTAFSLNFHKEFFVFYPGKYNTRLQSVLELTGTAHRVMNGKSETGEINFNKVDEVLNRERKKVDDFIQSNF</sequence>
<dbReference type="Proteomes" id="UP000363661">
    <property type="component" value="Unassembled WGS sequence"/>
</dbReference>
<reference evidence="2 3" key="1">
    <citation type="submission" date="2019-07" db="EMBL/GenBank/DDBJ databases">
        <authorList>
            <person name="Hibberd C M."/>
            <person name="Gehrig L. J."/>
            <person name="Chang H.-W."/>
            <person name="Venkatesh S."/>
        </authorList>
    </citation>
    <scope>NUCLEOTIDE SEQUENCE [LARGE SCALE GENOMIC DNA]</scope>
    <source>
        <strain evidence="2">Ruminococcus_torques_SSTS_Bg7063</strain>
    </source>
</reference>
<gene>
    <name evidence="2" type="ORF">RTSSTS7063_00017</name>
</gene>
<feature type="domain" description="Polysaccharide pyruvyl transferase" evidence="1">
    <location>
        <begin position="14"/>
        <end position="307"/>
    </location>
</feature>
<organism evidence="2 3">
    <name type="scientific">[Ruminococcus] torques</name>
    <dbReference type="NCBI Taxonomy" id="33039"/>
    <lineage>
        <taxon>Bacteria</taxon>
        <taxon>Bacillati</taxon>
        <taxon>Bacillota</taxon>
        <taxon>Clostridia</taxon>
        <taxon>Lachnospirales</taxon>
        <taxon>Lachnospiraceae</taxon>
        <taxon>Mediterraneibacter</taxon>
    </lineage>
</organism>
<accession>A0A564SNV0</accession>
<dbReference type="GO" id="GO:0016740">
    <property type="term" value="F:transferase activity"/>
    <property type="evidence" value="ECO:0007669"/>
    <property type="project" value="UniProtKB-KW"/>
</dbReference>
<keyword evidence="2" id="KW-0808">Transferase</keyword>